<proteinExistence type="predicted"/>
<name>A0A6H1ZRK5_9ZZZZ</name>
<dbReference type="EMBL" id="MT144203">
    <property type="protein sequence ID" value="QJA50563.1"/>
    <property type="molecule type" value="Genomic_DNA"/>
</dbReference>
<reference evidence="2" key="1">
    <citation type="submission" date="2020-03" db="EMBL/GenBank/DDBJ databases">
        <title>The deep terrestrial virosphere.</title>
        <authorList>
            <person name="Holmfeldt K."/>
            <person name="Nilsson E."/>
            <person name="Simone D."/>
            <person name="Lopez-Fernandez M."/>
            <person name="Wu X."/>
            <person name="de Brujin I."/>
            <person name="Lundin D."/>
            <person name="Andersson A."/>
            <person name="Bertilsson S."/>
            <person name="Dopson M."/>
        </authorList>
    </citation>
    <scope>NUCLEOTIDE SEQUENCE</scope>
    <source>
        <strain evidence="2">TM448A01817</strain>
    </source>
</reference>
<evidence type="ECO:0000256" key="1">
    <source>
        <dbReference type="SAM" id="MobiDB-lite"/>
    </source>
</evidence>
<protein>
    <recommendedName>
        <fullName evidence="3">Portal protein</fullName>
    </recommendedName>
</protein>
<dbReference type="AlphaFoldDB" id="A0A6H1ZRK5"/>
<evidence type="ECO:0008006" key="3">
    <source>
        <dbReference type="Google" id="ProtNLM"/>
    </source>
</evidence>
<evidence type="ECO:0000313" key="2">
    <source>
        <dbReference type="EMBL" id="QJA50563.1"/>
    </source>
</evidence>
<organism evidence="2">
    <name type="scientific">viral metagenome</name>
    <dbReference type="NCBI Taxonomy" id="1070528"/>
    <lineage>
        <taxon>unclassified sequences</taxon>
        <taxon>metagenomes</taxon>
        <taxon>organismal metagenomes</taxon>
    </lineage>
</organism>
<accession>A0A6H1ZRK5</accession>
<gene>
    <name evidence="2" type="ORF">TM448A01817_0004</name>
</gene>
<sequence>MYDIINKNWILSPVMEKCQAEKKAGRELQEHKHNDWDENYTLYRNKVRTNRLTQRQAVNIPLMKETVKSLLAKMDEMPEVDWKELSGDEQKELIYQEIWNDQVKKNHLEVIDVIDKKNVLLYGLSVKKLNISDKGIDINVLDIYDIIFDPLMNFWDIESGRFIIHQNIFRTVREILADGRYTKQGKDELKIWADSEPGITQSNENKEAWEDKMERIKSMGVEHSDFPYFAGGDRIVNLTEHYTKIWNAKKEKFEKRVIVYADEKIELLNETLEDLIGVDFYPFTLWGEDPETNDVYPDSVADLVRTPNKVLNVWFSQLIENRTLKNFQMHWFLPSQGYTPQTYTPGPGVMLPAPPGDDISKVIKPVEISGLDDTLTAIQAVVQIAERGSGATAIEKGISEKGQQTLGEIQILVGKTTERVVAMAKFYRLAMYDLAKKWNELLNVNALKFVKLFKVSKSGKAYLKTILQKDWKSDEGYEPIISSSSEQEQENTKSIQKFMFILSQFPNNPVLRTIAQKRMLEIVDLTPEELKQVEEAEKQLQIQQPQMQPQQQLTQMPQMQKQMQPQMQI</sequence>
<feature type="region of interest" description="Disordered" evidence="1">
    <location>
        <begin position="541"/>
        <end position="569"/>
    </location>
</feature>